<keyword evidence="4" id="KW-1185">Reference proteome</keyword>
<dbReference type="InterPro" id="IPR052228">
    <property type="entry name" value="Sec_Metab_Biosynth_Oxidored"/>
</dbReference>
<keyword evidence="1" id="KW-0560">Oxidoreductase</keyword>
<feature type="region of interest" description="Disordered" evidence="2">
    <location>
        <begin position="283"/>
        <end position="317"/>
    </location>
</feature>
<comment type="caution">
    <text evidence="3">The sequence shown here is derived from an EMBL/GenBank/DDBJ whole genome shotgun (WGS) entry which is preliminary data.</text>
</comment>
<protein>
    <recommendedName>
        <fullName evidence="5">NAD(P)-binding protein</fullName>
    </recommendedName>
</protein>
<dbReference type="PANTHER" id="PTHR47534:SF2">
    <property type="entry name" value="KETOREDUCTASE (KR) DOMAIN-CONTAINING PROTEIN-RELATED"/>
    <property type="match status" value="1"/>
</dbReference>
<proteinExistence type="predicted"/>
<dbReference type="AlphaFoldDB" id="A0A2B7XF79"/>
<dbReference type="SUPFAM" id="SSF51735">
    <property type="entry name" value="NAD(P)-binding Rossmann-fold domains"/>
    <property type="match status" value="1"/>
</dbReference>
<feature type="compositionally biased region" description="Polar residues" evidence="2">
    <location>
        <begin position="284"/>
        <end position="297"/>
    </location>
</feature>
<organism evidence="3 4">
    <name type="scientific">Blastomyces parvus</name>
    <dbReference type="NCBI Taxonomy" id="2060905"/>
    <lineage>
        <taxon>Eukaryota</taxon>
        <taxon>Fungi</taxon>
        <taxon>Dikarya</taxon>
        <taxon>Ascomycota</taxon>
        <taxon>Pezizomycotina</taxon>
        <taxon>Eurotiomycetes</taxon>
        <taxon>Eurotiomycetidae</taxon>
        <taxon>Onygenales</taxon>
        <taxon>Ajellomycetaceae</taxon>
        <taxon>Blastomyces</taxon>
    </lineage>
</organism>
<dbReference type="Proteomes" id="UP000224080">
    <property type="component" value="Unassembled WGS sequence"/>
</dbReference>
<dbReference type="Gene3D" id="3.40.50.720">
    <property type="entry name" value="NAD(P)-binding Rossmann-like Domain"/>
    <property type="match status" value="1"/>
</dbReference>
<gene>
    <name evidence="3" type="ORF">GX51_01613</name>
</gene>
<reference evidence="3 4" key="1">
    <citation type="submission" date="2017-10" db="EMBL/GenBank/DDBJ databases">
        <title>Comparative genomics in systemic dimorphic fungi from Ajellomycetaceae.</title>
        <authorList>
            <person name="Munoz J.F."/>
            <person name="Mcewen J.G."/>
            <person name="Clay O.K."/>
            <person name="Cuomo C.A."/>
        </authorList>
    </citation>
    <scope>NUCLEOTIDE SEQUENCE [LARGE SCALE GENOMIC DNA]</scope>
    <source>
        <strain evidence="3 4">UAMH130</strain>
    </source>
</reference>
<evidence type="ECO:0000256" key="1">
    <source>
        <dbReference type="ARBA" id="ARBA00023002"/>
    </source>
</evidence>
<dbReference type="PANTHER" id="PTHR47534">
    <property type="entry name" value="YALI0E05731P"/>
    <property type="match status" value="1"/>
</dbReference>
<dbReference type="Pfam" id="PF00106">
    <property type="entry name" value="adh_short"/>
    <property type="match status" value="1"/>
</dbReference>
<dbReference type="STRING" id="2060905.A0A2B7XF79"/>
<name>A0A2B7XF79_9EURO</name>
<dbReference type="GO" id="GO:0016491">
    <property type="term" value="F:oxidoreductase activity"/>
    <property type="evidence" value="ECO:0007669"/>
    <property type="project" value="UniProtKB-KW"/>
</dbReference>
<sequence>MVSLTTVRASNARLKTAIPGITALFVGGTTGIGQSTLRQLAIHSEKPKVYIIGRNKEKASPFLAELSKLNPGGRFQFIETDVSLIRNVDRACEVIKDKEDRLNMLFMTPGGISLSGRRETPEGIDQIFALRYYSRMRFIQNLLPLLSAATPARVISIFGGGFESSINTSDLDLKHNFSILNCAKHAITMTSLSMEHLASTTASQQQQQQQPTKNSHGAVSFMHIYPSLVRSNIYTNSFPPPIAAFYNYVLWPTMWPFSVDVQESGERHLFHLTSACYPGGNGDSSGTITSKQQSDGISASIPGDPSDMETAIGSNGERGSGSYLLNWKGNGTPGSKIMQKYREEGLPEIVWAHTIDRLDKAASRNISQ</sequence>
<dbReference type="InterPro" id="IPR002347">
    <property type="entry name" value="SDR_fam"/>
</dbReference>
<accession>A0A2B7XF79</accession>
<dbReference type="InterPro" id="IPR036291">
    <property type="entry name" value="NAD(P)-bd_dom_sf"/>
</dbReference>
<evidence type="ECO:0008006" key="5">
    <source>
        <dbReference type="Google" id="ProtNLM"/>
    </source>
</evidence>
<evidence type="ECO:0000313" key="3">
    <source>
        <dbReference type="EMBL" id="PGH07605.1"/>
    </source>
</evidence>
<evidence type="ECO:0000256" key="2">
    <source>
        <dbReference type="SAM" id="MobiDB-lite"/>
    </source>
</evidence>
<evidence type="ECO:0000313" key="4">
    <source>
        <dbReference type="Proteomes" id="UP000224080"/>
    </source>
</evidence>
<dbReference type="EMBL" id="PDNC01000013">
    <property type="protein sequence ID" value="PGH07605.1"/>
    <property type="molecule type" value="Genomic_DNA"/>
</dbReference>
<dbReference type="OrthoDB" id="2898509at2759"/>